<protein>
    <submittedName>
        <fullName evidence="1">Uncharacterized protein</fullName>
    </submittedName>
</protein>
<dbReference type="AlphaFoldDB" id="A0A437PXF6"/>
<dbReference type="OrthoDB" id="965816at2"/>
<comment type="caution">
    <text evidence="1">The sequence shown here is derived from an EMBL/GenBank/DDBJ whole genome shotgun (WGS) entry which is preliminary data.</text>
</comment>
<evidence type="ECO:0000313" key="2">
    <source>
        <dbReference type="Proteomes" id="UP000282832"/>
    </source>
</evidence>
<proteinExistence type="predicted"/>
<gene>
    <name evidence="1" type="ORF">EOJ36_02765</name>
</gene>
<keyword evidence="2" id="KW-1185">Reference proteome</keyword>
<name>A0A437PXF6_9BACT</name>
<evidence type="ECO:0000313" key="1">
    <source>
        <dbReference type="EMBL" id="RVU26937.1"/>
    </source>
</evidence>
<dbReference type="Proteomes" id="UP000282832">
    <property type="component" value="Unassembled WGS sequence"/>
</dbReference>
<organism evidence="1 2">
    <name type="scientific">Sandaracinomonas limnophila</name>
    <dbReference type="NCBI Taxonomy" id="1862386"/>
    <lineage>
        <taxon>Bacteria</taxon>
        <taxon>Pseudomonadati</taxon>
        <taxon>Bacteroidota</taxon>
        <taxon>Cytophagia</taxon>
        <taxon>Cytophagales</taxon>
        <taxon>Flectobacillaceae</taxon>
        <taxon>Sandaracinomonas</taxon>
    </lineage>
</organism>
<sequence>MGITANRFRFYSKIFMLVILNLIFQDNVFAQKIDLFNLNNYQVISHKEAFYYNYQRINTEKFDHCYKYLEEDLIKNIPIPKDINCRLDFEYFIFKVNNSGNILNLNSYGNISDTIRQTINKNILATKGKWVLPKIKNKEQFHWFIVPFFSWGFDVNFCRSEGEVRMYLNHIKIFNEVLNIKYKILQNNKSITVLRGLSHLREMEKKGQVIHEEM</sequence>
<accession>A0A437PXF6</accession>
<dbReference type="RefSeq" id="WP_127802488.1">
    <property type="nucleotide sequence ID" value="NZ_SACY01000001.1"/>
</dbReference>
<dbReference type="EMBL" id="SACY01000001">
    <property type="protein sequence ID" value="RVU26937.1"/>
    <property type="molecule type" value="Genomic_DNA"/>
</dbReference>
<reference evidence="1 2" key="1">
    <citation type="submission" date="2019-01" db="EMBL/GenBank/DDBJ databases">
        <authorList>
            <person name="Chen W.-M."/>
        </authorList>
    </citation>
    <scope>NUCLEOTIDE SEQUENCE [LARGE SCALE GENOMIC DNA]</scope>
    <source>
        <strain evidence="1 2">FSY-15</strain>
    </source>
</reference>